<accession>A0A3D9HH64</accession>
<dbReference type="Proteomes" id="UP000256629">
    <property type="component" value="Unassembled WGS sequence"/>
</dbReference>
<gene>
    <name evidence="2" type="ORF">DFQ02_103124</name>
</gene>
<evidence type="ECO:0000313" key="2">
    <source>
        <dbReference type="EMBL" id="RED48794.1"/>
    </source>
</evidence>
<dbReference type="Pfam" id="PF12728">
    <property type="entry name" value="HTH_17"/>
    <property type="match status" value="1"/>
</dbReference>
<name>A0A3D9HH64_9FLAO</name>
<dbReference type="InterPro" id="IPR041657">
    <property type="entry name" value="HTH_17"/>
</dbReference>
<evidence type="ECO:0000259" key="1">
    <source>
        <dbReference type="Pfam" id="PF12728"/>
    </source>
</evidence>
<dbReference type="EMBL" id="QRDX01000003">
    <property type="protein sequence ID" value="RED48794.1"/>
    <property type="molecule type" value="Genomic_DNA"/>
</dbReference>
<sequence>MKQLIFTIDPENFKNEIVSDIVKQLTISKTNPNPASRLLTRKETSKRLRIALSTLWRLTKDGQIEAVYLGNRVFYTEEAIENALIKI</sequence>
<keyword evidence="3" id="KW-1185">Reference proteome</keyword>
<feature type="domain" description="Helix-turn-helix" evidence="1">
    <location>
        <begin position="38"/>
        <end position="81"/>
    </location>
</feature>
<dbReference type="RefSeq" id="WP_116040173.1">
    <property type="nucleotide sequence ID" value="NZ_QRDX01000003.1"/>
</dbReference>
<dbReference type="AlphaFoldDB" id="A0A3D9HH64"/>
<evidence type="ECO:0000313" key="3">
    <source>
        <dbReference type="Proteomes" id="UP000256629"/>
    </source>
</evidence>
<proteinExistence type="predicted"/>
<reference evidence="2 3" key="1">
    <citation type="submission" date="2018-07" db="EMBL/GenBank/DDBJ databases">
        <title>Genomic Encyclopedia of Type Strains, Phase III (KMG-III): the genomes of soil and plant-associated and newly described type strains.</title>
        <authorList>
            <person name="Whitman W."/>
        </authorList>
    </citation>
    <scope>NUCLEOTIDE SEQUENCE [LARGE SCALE GENOMIC DNA]</scope>
    <source>
        <strain evidence="2 3">CECT 8487</strain>
    </source>
</reference>
<organism evidence="2 3">
    <name type="scientific">Seonamhaeicola aphaedonensis</name>
    <dbReference type="NCBI Taxonomy" id="1461338"/>
    <lineage>
        <taxon>Bacteria</taxon>
        <taxon>Pseudomonadati</taxon>
        <taxon>Bacteroidota</taxon>
        <taxon>Flavobacteriia</taxon>
        <taxon>Flavobacteriales</taxon>
        <taxon>Flavobacteriaceae</taxon>
    </lineage>
</organism>
<protein>
    <recommendedName>
        <fullName evidence="1">Helix-turn-helix domain-containing protein</fullName>
    </recommendedName>
</protein>
<comment type="caution">
    <text evidence="2">The sequence shown here is derived from an EMBL/GenBank/DDBJ whole genome shotgun (WGS) entry which is preliminary data.</text>
</comment>